<evidence type="ECO:0000313" key="1">
    <source>
        <dbReference type="EMBL" id="KMO35429.1"/>
    </source>
</evidence>
<organism evidence="1 2">
    <name type="scientific">Methylobacterium tarhaniae</name>
    <dbReference type="NCBI Taxonomy" id="1187852"/>
    <lineage>
        <taxon>Bacteria</taxon>
        <taxon>Pseudomonadati</taxon>
        <taxon>Pseudomonadota</taxon>
        <taxon>Alphaproteobacteria</taxon>
        <taxon>Hyphomicrobiales</taxon>
        <taxon>Methylobacteriaceae</taxon>
        <taxon>Methylobacterium</taxon>
    </lineage>
</organism>
<accession>A0A0J6SP25</accession>
<proteinExistence type="predicted"/>
<dbReference type="Proteomes" id="UP000036449">
    <property type="component" value="Unassembled WGS sequence"/>
</dbReference>
<gene>
    <name evidence="1" type="ORF">VQ03_21960</name>
</gene>
<evidence type="ECO:0000313" key="2">
    <source>
        <dbReference type="Proteomes" id="UP000036449"/>
    </source>
</evidence>
<sequence>MRRDLGGGRRRDGGDGVRHRGRLRFRLGTTLSCGLHRRPETGLPAFLRRDRAKRERARALRLPEHPIRPACGGAGL</sequence>
<comment type="caution">
    <text evidence="1">The sequence shown here is derived from an EMBL/GenBank/DDBJ whole genome shotgun (WGS) entry which is preliminary data.</text>
</comment>
<protein>
    <submittedName>
        <fullName evidence="1">Uncharacterized protein</fullName>
    </submittedName>
</protein>
<dbReference type="AlphaFoldDB" id="A0A0J6SP25"/>
<dbReference type="EMBL" id="LABZ01000165">
    <property type="protein sequence ID" value="KMO35429.1"/>
    <property type="molecule type" value="Genomic_DNA"/>
</dbReference>
<reference evidence="1 2" key="1">
    <citation type="submission" date="2015-03" db="EMBL/GenBank/DDBJ databases">
        <title>Genome sequencing of Methylobacterium tarhaniae DSM 25844.</title>
        <authorList>
            <person name="Chaudhry V."/>
            <person name="Patil P.B."/>
        </authorList>
    </citation>
    <scope>NUCLEOTIDE SEQUENCE [LARGE SCALE GENOMIC DNA]</scope>
    <source>
        <strain evidence="1 2">DSM 25844</strain>
    </source>
</reference>
<name>A0A0J6SP25_9HYPH</name>
<keyword evidence="2" id="KW-1185">Reference proteome</keyword>